<dbReference type="EMBL" id="GL377303">
    <property type="protein sequence ID" value="EFJ00660.1"/>
    <property type="molecule type" value="Genomic_DNA"/>
</dbReference>
<dbReference type="Proteomes" id="UP000007431">
    <property type="component" value="Unassembled WGS sequence"/>
</dbReference>
<evidence type="ECO:0000313" key="1">
    <source>
        <dbReference type="EMBL" id="EFJ00660.1"/>
    </source>
</evidence>
<accession>D8PTX3</accession>
<name>D8PTX3_SCHCM</name>
<dbReference type="GeneID" id="9597026"/>
<proteinExistence type="predicted"/>
<evidence type="ECO:0000313" key="2">
    <source>
        <dbReference type="Proteomes" id="UP000007431"/>
    </source>
</evidence>
<reference evidence="1 2" key="1">
    <citation type="journal article" date="2010" name="Nat. Biotechnol.">
        <title>Genome sequence of the model mushroom Schizophyllum commune.</title>
        <authorList>
            <person name="Ohm R.A."/>
            <person name="de Jong J.F."/>
            <person name="Lugones L.G."/>
            <person name="Aerts A."/>
            <person name="Kothe E."/>
            <person name="Stajich J.E."/>
            <person name="de Vries R.P."/>
            <person name="Record E."/>
            <person name="Levasseur A."/>
            <person name="Baker S.E."/>
            <person name="Bartholomew K.A."/>
            <person name="Coutinho P.M."/>
            <person name="Erdmann S."/>
            <person name="Fowler T.J."/>
            <person name="Gathman A.C."/>
            <person name="Lombard V."/>
            <person name="Henrissat B."/>
            <person name="Knabe N."/>
            <person name="Kuees U."/>
            <person name="Lilly W.W."/>
            <person name="Lindquist E."/>
            <person name="Lucas S."/>
            <person name="Magnuson J.K."/>
            <person name="Piumi F."/>
            <person name="Raudaskoski M."/>
            <person name="Salamov A."/>
            <person name="Schmutz J."/>
            <person name="Schwarze F.W.M.R."/>
            <person name="vanKuyk P.A."/>
            <person name="Horton J.S."/>
            <person name="Grigoriev I.V."/>
            <person name="Woesten H.A.B."/>
        </authorList>
    </citation>
    <scope>NUCLEOTIDE SEQUENCE [LARGE SCALE GENOMIC DNA]</scope>
    <source>
        <strain evidence="2">H4-8 / FGSC 9210</strain>
    </source>
</reference>
<dbReference type="OrthoDB" id="3133286at2759"/>
<keyword evidence="2" id="KW-1185">Reference proteome</keyword>
<dbReference type="InParanoid" id="D8PTX3"/>
<organism evidence="2">
    <name type="scientific">Schizophyllum commune (strain H4-8 / FGSC 9210)</name>
    <name type="common">Split gill fungus</name>
    <dbReference type="NCBI Taxonomy" id="578458"/>
    <lineage>
        <taxon>Eukaryota</taxon>
        <taxon>Fungi</taxon>
        <taxon>Dikarya</taxon>
        <taxon>Basidiomycota</taxon>
        <taxon>Agaricomycotina</taxon>
        <taxon>Agaricomycetes</taxon>
        <taxon>Agaricomycetidae</taxon>
        <taxon>Agaricales</taxon>
        <taxon>Schizophyllaceae</taxon>
        <taxon>Schizophyllum</taxon>
    </lineage>
</organism>
<protein>
    <submittedName>
        <fullName evidence="1">Expressed protein</fullName>
    </submittedName>
</protein>
<dbReference type="HOGENOM" id="CLU_1661803_0_0_1"/>
<dbReference type="RefSeq" id="XP_003035562.1">
    <property type="nucleotide sequence ID" value="XM_003035516.1"/>
</dbReference>
<dbReference type="OMA" id="IAIFESH"/>
<dbReference type="KEGG" id="scm:SCHCO_073882"/>
<sequence length="159" mass="18142">MIVTHDPIHFFSVPGRAPGATYCVLRYRPSLTTTQFIKVDILLPGTLHLPALHPSHIACISGFPVIPFALLLLQKLQAYDDHWNAQERHHFVRWKKDRDDVQALMGLHDIVGQTIRELPWGDATVFSDEFLALSVQRVAKFAGRFEWSRATWKALGFKV</sequence>
<dbReference type="VEuPathDB" id="FungiDB:SCHCODRAFT_073882"/>
<dbReference type="AlphaFoldDB" id="D8PTX3"/>
<gene>
    <name evidence="1" type="ORF">SCHCODRAFT_73882</name>
</gene>